<dbReference type="NCBIfam" id="TIGR02079">
    <property type="entry name" value="THD1"/>
    <property type="match status" value="1"/>
</dbReference>
<dbReference type="CDD" id="cd01562">
    <property type="entry name" value="Thr-dehyd"/>
    <property type="match status" value="1"/>
</dbReference>
<evidence type="ECO:0000256" key="12">
    <source>
        <dbReference type="RuleBase" id="RU362012"/>
    </source>
</evidence>
<comment type="pathway">
    <text evidence="3 12">Amino-acid biosynthesis; L-isoleucine biosynthesis; 2-oxobutanoate from L-threonine: step 1/1.</text>
</comment>
<dbReference type="NCBIfam" id="NF006390">
    <property type="entry name" value="PRK08639.1"/>
    <property type="match status" value="1"/>
</dbReference>
<evidence type="ECO:0000256" key="10">
    <source>
        <dbReference type="ARBA" id="ARBA00023304"/>
    </source>
</evidence>
<dbReference type="PROSITE" id="PS51672">
    <property type="entry name" value="ACT_LIKE"/>
    <property type="match status" value="1"/>
</dbReference>
<dbReference type="Pfam" id="PF00291">
    <property type="entry name" value="PALP"/>
    <property type="match status" value="1"/>
</dbReference>
<proteinExistence type="inferred from homology"/>
<dbReference type="InterPro" id="IPR036052">
    <property type="entry name" value="TrpB-like_PALP_sf"/>
</dbReference>
<dbReference type="PANTHER" id="PTHR48078:SF11">
    <property type="entry name" value="THREONINE DEHYDRATASE, MITOCHONDRIAL"/>
    <property type="match status" value="1"/>
</dbReference>
<comment type="catalytic activity">
    <reaction evidence="1 12">
        <text>L-threonine = 2-oxobutanoate + NH4(+)</text>
        <dbReference type="Rhea" id="RHEA:22108"/>
        <dbReference type="ChEBI" id="CHEBI:16763"/>
        <dbReference type="ChEBI" id="CHEBI:28938"/>
        <dbReference type="ChEBI" id="CHEBI:57926"/>
        <dbReference type="EC" id="4.3.1.19"/>
    </reaction>
</comment>
<gene>
    <name evidence="12 14" type="primary">ilvA</name>
    <name evidence="14" type="ORF">PSA7680_01045</name>
</gene>
<dbReference type="SUPFAM" id="SSF55021">
    <property type="entry name" value="ACT-like"/>
    <property type="match status" value="1"/>
</dbReference>
<evidence type="ECO:0000256" key="3">
    <source>
        <dbReference type="ARBA" id="ARBA00004810"/>
    </source>
</evidence>
<dbReference type="Proteomes" id="UP000193409">
    <property type="component" value="Unassembled WGS sequence"/>
</dbReference>
<accession>A0A1Y5RWX8</accession>
<dbReference type="InterPro" id="IPR000634">
    <property type="entry name" value="Ser/Thr_deHydtase_PyrdxlP-BS"/>
</dbReference>
<dbReference type="Gene3D" id="3.40.1020.10">
    <property type="entry name" value="Biosynthetic Threonine Deaminase, Domain 3"/>
    <property type="match status" value="1"/>
</dbReference>
<keyword evidence="6 12" id="KW-0028">Amino-acid biosynthesis</keyword>
<dbReference type="InterPro" id="IPR011820">
    <property type="entry name" value="IlvA"/>
</dbReference>
<evidence type="ECO:0000256" key="2">
    <source>
        <dbReference type="ARBA" id="ARBA00001933"/>
    </source>
</evidence>
<feature type="domain" description="ACT-like" evidence="13">
    <location>
        <begin position="358"/>
        <end position="431"/>
    </location>
</feature>
<comment type="subunit">
    <text evidence="5 12">Homotetramer.</text>
</comment>
<keyword evidence="15" id="KW-1185">Reference proteome</keyword>
<dbReference type="UniPathway" id="UPA00047">
    <property type="reaction ID" value="UER00054"/>
</dbReference>
<dbReference type="EMBL" id="FWFQ01000005">
    <property type="protein sequence ID" value="SLN24771.1"/>
    <property type="molecule type" value="Genomic_DNA"/>
</dbReference>
<dbReference type="GO" id="GO:0006567">
    <property type="term" value="P:L-threonine catabolic process"/>
    <property type="evidence" value="ECO:0007669"/>
    <property type="project" value="TreeGrafter"/>
</dbReference>
<dbReference type="GO" id="GO:0006565">
    <property type="term" value="P:L-serine catabolic process"/>
    <property type="evidence" value="ECO:0007669"/>
    <property type="project" value="TreeGrafter"/>
</dbReference>
<dbReference type="Pfam" id="PF00585">
    <property type="entry name" value="Thr_dehydrat_C"/>
    <property type="match status" value="1"/>
</dbReference>
<dbReference type="PANTHER" id="PTHR48078">
    <property type="entry name" value="THREONINE DEHYDRATASE, MITOCHONDRIAL-RELATED"/>
    <property type="match status" value="1"/>
</dbReference>
<dbReference type="AlphaFoldDB" id="A0A1Y5RWX8"/>
<dbReference type="SUPFAM" id="SSF53686">
    <property type="entry name" value="Tryptophan synthase beta subunit-like PLP-dependent enzymes"/>
    <property type="match status" value="1"/>
</dbReference>
<evidence type="ECO:0000256" key="6">
    <source>
        <dbReference type="ARBA" id="ARBA00022605"/>
    </source>
</evidence>
<evidence type="ECO:0000256" key="9">
    <source>
        <dbReference type="ARBA" id="ARBA00023239"/>
    </source>
</evidence>
<dbReference type="FunFam" id="3.40.50.1100:FF:000005">
    <property type="entry name" value="Threonine dehydratase catabolic"/>
    <property type="match status" value="1"/>
</dbReference>
<evidence type="ECO:0000256" key="1">
    <source>
        <dbReference type="ARBA" id="ARBA00001274"/>
    </source>
</evidence>
<dbReference type="InterPro" id="IPR050147">
    <property type="entry name" value="Ser/Thr_Dehydratase"/>
</dbReference>
<protein>
    <recommendedName>
        <fullName evidence="12">L-threonine dehydratase</fullName>
        <ecNumber evidence="12">4.3.1.19</ecNumber>
    </recommendedName>
    <alternativeName>
        <fullName evidence="12">Threonine deaminase</fullName>
    </alternativeName>
</protein>
<dbReference type="GO" id="GO:0003941">
    <property type="term" value="F:L-serine ammonia-lyase activity"/>
    <property type="evidence" value="ECO:0007669"/>
    <property type="project" value="TreeGrafter"/>
</dbReference>
<dbReference type="InterPro" id="IPR045865">
    <property type="entry name" value="ACT-like_dom_sf"/>
</dbReference>
<dbReference type="InterPro" id="IPR001721">
    <property type="entry name" value="TD_ACT-like"/>
</dbReference>
<dbReference type="Gene3D" id="3.40.50.1100">
    <property type="match status" value="2"/>
</dbReference>
<evidence type="ECO:0000313" key="15">
    <source>
        <dbReference type="Proteomes" id="UP000193409"/>
    </source>
</evidence>
<sequence length="440" mass="47034">MRGFGPARRPKAGLRGGTARGKAAVMSDFTDTALAAASRMRSLFTETPLQLNAHLSAKYGAEIWLKREDLTPVRSYKIRGAFNAIRKVRAANPEQDLFVCASAGNHAQGVAYCCRHFGVRAVIFMPVTTPQQKIEKTRIFGGDSVEIRLVGDYFDDTLASAQAFCKEASGHFLAPFDDPDVIEGQASVAVEILAQMQGVPDMIVLPVGGGGLASGVVRYMAAEAPDVAFRFVEPAGGASLAAALAAGEPVSLPQVDSFVDGAAVARIGARPFGILKDVDPATVLQAPEDRICTTMLDMLNVEGIVLEPAGALAVDALGELAGEITGKRIVCVTSGGNFDFERLPEVKERAQKFRGLKKYLILRMPQRPGALKDFLGMLGPEDDIARFEYLKKSARNFGSVLIGLETTDAANFPALFSRMDAAGFTFRDITNDETLSALVV</sequence>
<organism evidence="14 15">
    <name type="scientific">Pseudoruegeria aquimaris</name>
    <dbReference type="NCBI Taxonomy" id="393663"/>
    <lineage>
        <taxon>Bacteria</taxon>
        <taxon>Pseudomonadati</taxon>
        <taxon>Pseudomonadota</taxon>
        <taxon>Alphaproteobacteria</taxon>
        <taxon>Rhodobacterales</taxon>
        <taxon>Roseobacteraceae</taxon>
        <taxon>Pseudoruegeria</taxon>
    </lineage>
</organism>
<dbReference type="GO" id="GO:0009097">
    <property type="term" value="P:isoleucine biosynthetic process"/>
    <property type="evidence" value="ECO:0007669"/>
    <property type="project" value="UniProtKB-UniRule"/>
</dbReference>
<dbReference type="EC" id="4.3.1.19" evidence="12"/>
<keyword evidence="8 12" id="KW-0663">Pyridoxal phosphate</keyword>
<keyword evidence="10 12" id="KW-0100">Branched-chain amino acid biosynthesis</keyword>
<evidence type="ECO:0000256" key="8">
    <source>
        <dbReference type="ARBA" id="ARBA00022898"/>
    </source>
</evidence>
<name>A0A1Y5RWX8_9RHOB</name>
<reference evidence="14 15" key="1">
    <citation type="submission" date="2017-03" db="EMBL/GenBank/DDBJ databases">
        <authorList>
            <person name="Afonso C.L."/>
            <person name="Miller P.J."/>
            <person name="Scott M.A."/>
            <person name="Spackman E."/>
            <person name="Goraichik I."/>
            <person name="Dimitrov K.M."/>
            <person name="Suarez D.L."/>
            <person name="Swayne D.E."/>
        </authorList>
    </citation>
    <scope>NUCLEOTIDE SEQUENCE [LARGE SCALE GENOMIC DNA]</scope>
    <source>
        <strain evidence="14 15">CECT 7680</strain>
    </source>
</reference>
<dbReference type="GO" id="GO:0030170">
    <property type="term" value="F:pyridoxal phosphate binding"/>
    <property type="evidence" value="ECO:0007669"/>
    <property type="project" value="InterPro"/>
</dbReference>
<dbReference type="PROSITE" id="PS00165">
    <property type="entry name" value="DEHYDRATASE_SER_THR"/>
    <property type="match status" value="1"/>
</dbReference>
<comment type="similarity">
    <text evidence="4 12">Belongs to the serine/threonine dehydratase family.</text>
</comment>
<keyword evidence="7 12" id="KW-0412">Isoleucine biosynthesis</keyword>
<dbReference type="GO" id="GO:0004794">
    <property type="term" value="F:threonine deaminase activity"/>
    <property type="evidence" value="ECO:0007669"/>
    <property type="project" value="UniProtKB-UniRule"/>
</dbReference>
<evidence type="ECO:0000256" key="4">
    <source>
        <dbReference type="ARBA" id="ARBA00010869"/>
    </source>
</evidence>
<dbReference type="InterPro" id="IPR001926">
    <property type="entry name" value="TrpB-like_PALP"/>
</dbReference>
<evidence type="ECO:0000256" key="5">
    <source>
        <dbReference type="ARBA" id="ARBA00011881"/>
    </source>
</evidence>
<evidence type="ECO:0000256" key="7">
    <source>
        <dbReference type="ARBA" id="ARBA00022624"/>
    </source>
</evidence>
<evidence type="ECO:0000256" key="11">
    <source>
        <dbReference type="ARBA" id="ARBA00025527"/>
    </source>
</evidence>
<comment type="cofactor">
    <cofactor evidence="2 12">
        <name>pyridoxal 5'-phosphate</name>
        <dbReference type="ChEBI" id="CHEBI:597326"/>
    </cofactor>
</comment>
<evidence type="ECO:0000313" key="14">
    <source>
        <dbReference type="EMBL" id="SLN24771.1"/>
    </source>
</evidence>
<dbReference type="InterPro" id="IPR038110">
    <property type="entry name" value="TD_ACT-like_sf"/>
</dbReference>
<comment type="function">
    <text evidence="11 12">Catalyzes the anaerobic formation of alpha-ketobutyrate and ammonia from threonine in a two-step reaction. The first step involved a dehydration of threonine and a production of enamine intermediates (aminocrotonate), which tautomerizes to its imine form (iminobutyrate). Both intermediates are unstable and short-lived. The second step is the nonenzymatic hydrolysis of the enamine/imine intermediates to form 2-ketobutyrate and free ammonia. In the low water environment of the cell, the second step is accelerated by RidA.</text>
</comment>
<keyword evidence="9 12" id="KW-0456">Lyase</keyword>
<evidence type="ECO:0000259" key="13">
    <source>
        <dbReference type="PROSITE" id="PS51672"/>
    </source>
</evidence>